<name>I0IJ42_PHYMF</name>
<dbReference type="STRING" id="1142394.PSMK_31210"/>
<dbReference type="Proteomes" id="UP000007881">
    <property type="component" value="Chromosome"/>
</dbReference>
<dbReference type="eggNOG" id="COG0745">
    <property type="taxonomic scope" value="Bacteria"/>
</dbReference>
<dbReference type="HOGENOM" id="CLU_1904778_0_0_0"/>
<dbReference type="SUPFAM" id="SSF46894">
    <property type="entry name" value="C-terminal effector domain of the bipartite response regulators"/>
    <property type="match status" value="1"/>
</dbReference>
<protein>
    <recommendedName>
        <fullName evidence="4">OmpR/PhoB-type domain-containing protein</fullName>
    </recommendedName>
</protein>
<dbReference type="AlphaFoldDB" id="I0IJ42"/>
<dbReference type="GO" id="GO:0006355">
    <property type="term" value="P:regulation of DNA-templated transcription"/>
    <property type="evidence" value="ECO:0007669"/>
    <property type="project" value="InterPro"/>
</dbReference>
<evidence type="ECO:0000259" key="4">
    <source>
        <dbReference type="PROSITE" id="PS51755"/>
    </source>
</evidence>
<dbReference type="Gene3D" id="1.10.10.10">
    <property type="entry name" value="Winged helix-like DNA-binding domain superfamily/Winged helix DNA-binding domain"/>
    <property type="match status" value="1"/>
</dbReference>
<evidence type="ECO:0000256" key="3">
    <source>
        <dbReference type="SAM" id="MobiDB-lite"/>
    </source>
</evidence>
<keyword evidence="6" id="KW-1185">Reference proteome</keyword>
<dbReference type="RefSeq" id="WP_014438484.1">
    <property type="nucleotide sequence ID" value="NC_017080.1"/>
</dbReference>
<dbReference type="OrthoDB" id="9802426at2"/>
<evidence type="ECO:0000313" key="6">
    <source>
        <dbReference type="Proteomes" id="UP000007881"/>
    </source>
</evidence>
<dbReference type="EMBL" id="AP012338">
    <property type="protein sequence ID" value="BAM05280.1"/>
    <property type="molecule type" value="Genomic_DNA"/>
</dbReference>
<reference evidence="5 6" key="1">
    <citation type="submission" date="2012-02" db="EMBL/GenBank/DDBJ databases">
        <title>Complete genome sequence of Phycisphaera mikurensis NBRC 102666.</title>
        <authorList>
            <person name="Ankai A."/>
            <person name="Hosoyama A."/>
            <person name="Terui Y."/>
            <person name="Sekine M."/>
            <person name="Fukai R."/>
            <person name="Kato Y."/>
            <person name="Nakamura S."/>
            <person name="Yamada-Narita S."/>
            <person name="Kawakoshi A."/>
            <person name="Fukunaga Y."/>
            <person name="Yamazaki S."/>
            <person name="Fujita N."/>
        </authorList>
    </citation>
    <scope>NUCLEOTIDE SEQUENCE [LARGE SCALE GENOMIC DNA]</scope>
    <source>
        <strain evidence="6">NBRC 102666 / KCTC 22515 / FYK2301M01</strain>
    </source>
</reference>
<feature type="region of interest" description="Disordered" evidence="3">
    <location>
        <begin position="114"/>
        <end position="133"/>
    </location>
</feature>
<sequence>MEAPVPAGDEEAVLRVGAVVVRPESFRVSVAGERVGFTAAEVRAVALLARRPGWTFSPAQLHAAAHGQASAVGPASGAAKTLVHRLRRKLGPAAARQLQSVRGVGYRLVEASEPGASGAPEALGAADALPRRD</sequence>
<proteinExistence type="predicted"/>
<dbReference type="CDD" id="cd00383">
    <property type="entry name" value="trans_reg_C"/>
    <property type="match status" value="1"/>
</dbReference>
<evidence type="ECO:0000256" key="2">
    <source>
        <dbReference type="PROSITE-ProRule" id="PRU01091"/>
    </source>
</evidence>
<dbReference type="Pfam" id="PF00486">
    <property type="entry name" value="Trans_reg_C"/>
    <property type="match status" value="1"/>
</dbReference>
<accession>I0IJ42</accession>
<dbReference type="KEGG" id="phm:PSMK_31210"/>
<keyword evidence="1 2" id="KW-0238">DNA-binding</keyword>
<feature type="domain" description="OmpR/PhoB-type" evidence="4">
    <location>
        <begin position="11"/>
        <end position="110"/>
    </location>
</feature>
<evidence type="ECO:0000313" key="5">
    <source>
        <dbReference type="EMBL" id="BAM05280.1"/>
    </source>
</evidence>
<dbReference type="GO" id="GO:0000160">
    <property type="term" value="P:phosphorelay signal transduction system"/>
    <property type="evidence" value="ECO:0007669"/>
    <property type="project" value="InterPro"/>
</dbReference>
<dbReference type="PROSITE" id="PS51755">
    <property type="entry name" value="OMPR_PHOB"/>
    <property type="match status" value="1"/>
</dbReference>
<gene>
    <name evidence="5" type="ordered locus">PSMK_31210</name>
</gene>
<dbReference type="InterPro" id="IPR016032">
    <property type="entry name" value="Sig_transdc_resp-reg_C-effctor"/>
</dbReference>
<dbReference type="InterPro" id="IPR001867">
    <property type="entry name" value="OmpR/PhoB-type_DNA-bd"/>
</dbReference>
<organism evidence="5 6">
    <name type="scientific">Phycisphaera mikurensis (strain NBRC 102666 / KCTC 22515 / FYK2301M01)</name>
    <dbReference type="NCBI Taxonomy" id="1142394"/>
    <lineage>
        <taxon>Bacteria</taxon>
        <taxon>Pseudomonadati</taxon>
        <taxon>Planctomycetota</taxon>
        <taxon>Phycisphaerae</taxon>
        <taxon>Phycisphaerales</taxon>
        <taxon>Phycisphaeraceae</taxon>
        <taxon>Phycisphaera</taxon>
    </lineage>
</organism>
<dbReference type="GO" id="GO:0003677">
    <property type="term" value="F:DNA binding"/>
    <property type="evidence" value="ECO:0007669"/>
    <property type="project" value="UniProtKB-UniRule"/>
</dbReference>
<feature type="DNA-binding region" description="OmpR/PhoB-type" evidence="2">
    <location>
        <begin position="11"/>
        <end position="110"/>
    </location>
</feature>
<dbReference type="InterPro" id="IPR036388">
    <property type="entry name" value="WH-like_DNA-bd_sf"/>
</dbReference>
<dbReference type="SMART" id="SM00862">
    <property type="entry name" value="Trans_reg_C"/>
    <property type="match status" value="1"/>
</dbReference>
<evidence type="ECO:0000256" key="1">
    <source>
        <dbReference type="ARBA" id="ARBA00023125"/>
    </source>
</evidence>